<feature type="domain" description="Disease resistance protein At4g27190-like leucine-rich repeats" evidence="1">
    <location>
        <begin position="44"/>
        <end position="170"/>
    </location>
</feature>
<keyword evidence="3" id="KW-1185">Reference proteome</keyword>
<dbReference type="InterPro" id="IPR057135">
    <property type="entry name" value="At4g27190-like_LRR"/>
</dbReference>
<sequence>MHRTTWPTLKQLRIAGCGRIKIFGHEESQIHHSLFHIEKVIPQLEEVSLSHGDIAMTSDGQFKANLFCNIKFLWIYYFDELDVFSISFLGRFYNLEILYVLSCDSKEIASYKSSACEDKDMIITTPKIKKLRLHDVNNIRHLWKQDSPLHHMCTCLECLEVWWCDNLINLGLDLLSFENLTTLDVWKCNEMSELITSSKA</sequence>
<dbReference type="Gene3D" id="3.80.10.10">
    <property type="entry name" value="Ribonuclease Inhibitor"/>
    <property type="match status" value="1"/>
</dbReference>
<gene>
    <name evidence="2" type="ORF">J1N35_024039</name>
</gene>
<organism evidence="2 3">
    <name type="scientific">Gossypium stocksii</name>
    <dbReference type="NCBI Taxonomy" id="47602"/>
    <lineage>
        <taxon>Eukaryota</taxon>
        <taxon>Viridiplantae</taxon>
        <taxon>Streptophyta</taxon>
        <taxon>Embryophyta</taxon>
        <taxon>Tracheophyta</taxon>
        <taxon>Spermatophyta</taxon>
        <taxon>Magnoliopsida</taxon>
        <taxon>eudicotyledons</taxon>
        <taxon>Gunneridae</taxon>
        <taxon>Pentapetalae</taxon>
        <taxon>rosids</taxon>
        <taxon>malvids</taxon>
        <taxon>Malvales</taxon>
        <taxon>Malvaceae</taxon>
        <taxon>Malvoideae</taxon>
        <taxon>Gossypium</taxon>
    </lineage>
</organism>
<dbReference type="Proteomes" id="UP000828251">
    <property type="component" value="Unassembled WGS sequence"/>
</dbReference>
<protein>
    <recommendedName>
        <fullName evidence="1">Disease resistance protein At4g27190-like leucine-rich repeats domain-containing protein</fullName>
    </recommendedName>
</protein>
<dbReference type="Pfam" id="PF23247">
    <property type="entry name" value="LRR_RPS2"/>
    <property type="match status" value="1"/>
</dbReference>
<comment type="caution">
    <text evidence="2">The sequence shown here is derived from an EMBL/GenBank/DDBJ whole genome shotgun (WGS) entry which is preliminary data.</text>
</comment>
<dbReference type="SUPFAM" id="SSF52047">
    <property type="entry name" value="RNI-like"/>
    <property type="match status" value="1"/>
</dbReference>
<proteinExistence type="predicted"/>
<dbReference type="InterPro" id="IPR032675">
    <property type="entry name" value="LRR_dom_sf"/>
</dbReference>
<evidence type="ECO:0000313" key="2">
    <source>
        <dbReference type="EMBL" id="KAH1084278.1"/>
    </source>
</evidence>
<dbReference type="AlphaFoldDB" id="A0A9D4A3R2"/>
<dbReference type="OrthoDB" id="996339at2759"/>
<name>A0A9D4A3R2_9ROSI</name>
<dbReference type="EMBL" id="JAIQCV010000007">
    <property type="protein sequence ID" value="KAH1084278.1"/>
    <property type="molecule type" value="Genomic_DNA"/>
</dbReference>
<evidence type="ECO:0000313" key="3">
    <source>
        <dbReference type="Proteomes" id="UP000828251"/>
    </source>
</evidence>
<accession>A0A9D4A3R2</accession>
<evidence type="ECO:0000259" key="1">
    <source>
        <dbReference type="Pfam" id="PF23247"/>
    </source>
</evidence>
<reference evidence="2 3" key="1">
    <citation type="journal article" date="2021" name="Plant Biotechnol. J.">
        <title>Multi-omics assisted identification of the key and species-specific regulatory components of drought-tolerant mechanisms in Gossypium stocksii.</title>
        <authorList>
            <person name="Yu D."/>
            <person name="Ke L."/>
            <person name="Zhang D."/>
            <person name="Wu Y."/>
            <person name="Sun Y."/>
            <person name="Mei J."/>
            <person name="Sun J."/>
            <person name="Sun Y."/>
        </authorList>
    </citation>
    <scope>NUCLEOTIDE SEQUENCE [LARGE SCALE GENOMIC DNA]</scope>
    <source>
        <strain evidence="3">cv. E1</strain>
        <tissue evidence="2">Leaf</tissue>
    </source>
</reference>